<feature type="non-terminal residue" evidence="3">
    <location>
        <position position="1"/>
    </location>
</feature>
<dbReference type="AlphaFoldDB" id="A0A5J9WB29"/>
<dbReference type="OrthoDB" id="690794at2759"/>
<feature type="compositionally biased region" description="Acidic residues" evidence="1">
    <location>
        <begin position="54"/>
        <end position="67"/>
    </location>
</feature>
<dbReference type="Gramene" id="TVU45942">
    <property type="protein sequence ID" value="TVU45942"/>
    <property type="gene ID" value="EJB05_05452"/>
</dbReference>
<gene>
    <name evidence="3" type="ORF">EJB05_05452</name>
</gene>
<evidence type="ECO:0000313" key="3">
    <source>
        <dbReference type="EMBL" id="TVU45942.1"/>
    </source>
</evidence>
<feature type="compositionally biased region" description="Basic and acidic residues" evidence="1">
    <location>
        <begin position="68"/>
        <end position="77"/>
    </location>
</feature>
<evidence type="ECO:0000256" key="1">
    <source>
        <dbReference type="SAM" id="MobiDB-lite"/>
    </source>
</evidence>
<reference evidence="3 4" key="1">
    <citation type="journal article" date="2019" name="Sci. Rep.">
        <title>A high-quality genome of Eragrostis curvula grass provides insights into Poaceae evolution and supports new strategies to enhance forage quality.</title>
        <authorList>
            <person name="Carballo J."/>
            <person name="Santos B.A.C.M."/>
            <person name="Zappacosta D."/>
            <person name="Garbus I."/>
            <person name="Selva J.P."/>
            <person name="Gallo C.A."/>
            <person name="Diaz A."/>
            <person name="Albertini E."/>
            <person name="Caccamo M."/>
            <person name="Echenique V."/>
        </authorList>
    </citation>
    <scope>NUCLEOTIDE SEQUENCE [LARGE SCALE GENOMIC DNA]</scope>
    <source>
        <strain evidence="4">cv. Victoria</strain>
        <tissue evidence="3">Leaf</tissue>
    </source>
</reference>
<keyword evidence="4" id="KW-1185">Reference proteome</keyword>
<comment type="caution">
    <text evidence="3">The sequence shown here is derived from an EMBL/GenBank/DDBJ whole genome shotgun (WGS) entry which is preliminary data.</text>
</comment>
<sequence>IDLNNVLPEVDEHVDWSTIDEWEGPAHELQYDMVWEEANIDAYEGQEEGHIGDDPDVEDQEHEEQDAETGHQSDGHIFDLNQVPEGEEDHVTGAHNNVSGGPANAGVTQAKKRRFYKDDEKLAIYAKLLSRTDPPVLHQGVSRAVAQKFGVPVRTVQNIWHKGQAGVYKL</sequence>
<feature type="region of interest" description="Disordered" evidence="1">
    <location>
        <begin position="87"/>
        <end position="106"/>
    </location>
</feature>
<dbReference type="InterPro" id="IPR056671">
    <property type="entry name" value="DUF7769"/>
</dbReference>
<organism evidence="3 4">
    <name type="scientific">Eragrostis curvula</name>
    <name type="common">weeping love grass</name>
    <dbReference type="NCBI Taxonomy" id="38414"/>
    <lineage>
        <taxon>Eukaryota</taxon>
        <taxon>Viridiplantae</taxon>
        <taxon>Streptophyta</taxon>
        <taxon>Embryophyta</taxon>
        <taxon>Tracheophyta</taxon>
        <taxon>Spermatophyta</taxon>
        <taxon>Magnoliopsida</taxon>
        <taxon>Liliopsida</taxon>
        <taxon>Poales</taxon>
        <taxon>Poaceae</taxon>
        <taxon>PACMAD clade</taxon>
        <taxon>Chloridoideae</taxon>
        <taxon>Eragrostideae</taxon>
        <taxon>Eragrostidinae</taxon>
        <taxon>Eragrostis</taxon>
    </lineage>
</organism>
<evidence type="ECO:0000259" key="2">
    <source>
        <dbReference type="Pfam" id="PF24964"/>
    </source>
</evidence>
<dbReference type="Pfam" id="PF24964">
    <property type="entry name" value="DUF7769"/>
    <property type="match status" value="1"/>
</dbReference>
<protein>
    <recommendedName>
        <fullName evidence="2">DUF7769 domain-containing protein</fullName>
    </recommendedName>
</protein>
<evidence type="ECO:0000313" key="4">
    <source>
        <dbReference type="Proteomes" id="UP000324897"/>
    </source>
</evidence>
<name>A0A5J9WB29_9POAL</name>
<proteinExistence type="predicted"/>
<feature type="domain" description="DUF7769" evidence="2">
    <location>
        <begin position="118"/>
        <end position="163"/>
    </location>
</feature>
<dbReference type="EMBL" id="RWGY01000004">
    <property type="protein sequence ID" value="TVU45942.1"/>
    <property type="molecule type" value="Genomic_DNA"/>
</dbReference>
<accession>A0A5J9WB29</accession>
<dbReference type="PANTHER" id="PTHR33889:SF7">
    <property type="entry name" value="OS04G0681850 PROTEIN"/>
    <property type="match status" value="1"/>
</dbReference>
<dbReference type="PANTHER" id="PTHR33889">
    <property type="entry name" value="OS04G0681850 PROTEIN"/>
    <property type="match status" value="1"/>
</dbReference>
<feature type="region of interest" description="Disordered" evidence="1">
    <location>
        <begin position="47"/>
        <end position="79"/>
    </location>
</feature>
<dbReference type="Proteomes" id="UP000324897">
    <property type="component" value="Chromosome 5"/>
</dbReference>